<dbReference type="PANTHER" id="PTHR37614">
    <property type="entry name" value="OS02G0121400 PROTEIN"/>
    <property type="match status" value="1"/>
</dbReference>
<gene>
    <name evidence="2" type="ORF">MUK42_09407</name>
</gene>
<accession>A0A9E7EH95</accession>
<evidence type="ECO:0000313" key="2">
    <source>
        <dbReference type="EMBL" id="URD76227.1"/>
    </source>
</evidence>
<reference evidence="2" key="1">
    <citation type="submission" date="2022-05" db="EMBL/GenBank/DDBJ databases">
        <title>The Musa troglodytarum L. genome provides insights into the mechanism of non-climacteric behaviour and enrichment of carotenoids.</title>
        <authorList>
            <person name="Wang J."/>
        </authorList>
    </citation>
    <scope>NUCLEOTIDE SEQUENCE</scope>
    <source>
        <tissue evidence="2">Leaf</tissue>
    </source>
</reference>
<sequence length="329" mass="35087">MPSRSTKKPCTLLHKPPGPLPPPTLPSPPSVPPSAPPLPSPPYNVPPLPPPTADEVGGDGCGGPRSASPVTPLSFPGNGGDNDDAGSSAALPSLPGNRPEHNNAVATSGQGWHSVDDDVGPSAAPPSVPGNRSKHDDALATSGQGTHTVDGDAGPSAAPPSVPRNRSENNDAGPSGAAPLPWGMQFKDMKRRRKESMEEQRATMNSLMEEQANLKRETEAYRRRLEIQKTSNSVLQQMQEKAAAAAPAHHINLDLELRLRQPSPPALVRHPTLAGVRPPGETTAAWQSGWELQMQMQSADSKVASRLARKRRMEILKEKKMHKRARRSD</sequence>
<proteinExistence type="predicted"/>
<name>A0A9E7EH95_9LILI</name>
<keyword evidence="3" id="KW-1185">Reference proteome</keyword>
<dbReference type="Proteomes" id="UP001055439">
    <property type="component" value="Chromosome 1"/>
</dbReference>
<evidence type="ECO:0000256" key="1">
    <source>
        <dbReference type="SAM" id="MobiDB-lite"/>
    </source>
</evidence>
<protein>
    <submittedName>
        <fullName evidence="2">Uncharacterized protein</fullName>
    </submittedName>
</protein>
<feature type="region of interest" description="Disordered" evidence="1">
    <location>
        <begin position="1"/>
        <end position="200"/>
    </location>
</feature>
<dbReference type="AlphaFoldDB" id="A0A9E7EH95"/>
<organism evidence="2 3">
    <name type="scientific">Musa troglodytarum</name>
    <name type="common">fe'i banana</name>
    <dbReference type="NCBI Taxonomy" id="320322"/>
    <lineage>
        <taxon>Eukaryota</taxon>
        <taxon>Viridiplantae</taxon>
        <taxon>Streptophyta</taxon>
        <taxon>Embryophyta</taxon>
        <taxon>Tracheophyta</taxon>
        <taxon>Spermatophyta</taxon>
        <taxon>Magnoliopsida</taxon>
        <taxon>Liliopsida</taxon>
        <taxon>Zingiberales</taxon>
        <taxon>Musaceae</taxon>
        <taxon>Musa</taxon>
    </lineage>
</organism>
<dbReference type="EMBL" id="CP097502">
    <property type="protein sequence ID" value="URD76227.1"/>
    <property type="molecule type" value="Genomic_DNA"/>
</dbReference>
<feature type="compositionally biased region" description="Pro residues" evidence="1">
    <location>
        <begin position="16"/>
        <end position="52"/>
    </location>
</feature>
<evidence type="ECO:0000313" key="3">
    <source>
        <dbReference type="Proteomes" id="UP001055439"/>
    </source>
</evidence>
<dbReference type="PANTHER" id="PTHR37614:SF2">
    <property type="entry name" value="OS02G0121400 PROTEIN"/>
    <property type="match status" value="1"/>
</dbReference>